<keyword evidence="4" id="KW-1185">Reference proteome</keyword>
<name>A0A1H4KM94_9MICC</name>
<organism evidence="3 4">
    <name type="scientific">Arthrobacter woluwensis</name>
    <dbReference type="NCBI Taxonomy" id="156980"/>
    <lineage>
        <taxon>Bacteria</taxon>
        <taxon>Bacillati</taxon>
        <taxon>Actinomycetota</taxon>
        <taxon>Actinomycetes</taxon>
        <taxon>Micrococcales</taxon>
        <taxon>Micrococcaceae</taxon>
        <taxon>Arthrobacter</taxon>
    </lineage>
</organism>
<dbReference type="STRING" id="156980.SAMN04489745_0713"/>
<feature type="domain" description="Activator of Hsp90 ATPase homologue 1/2-like C-terminal" evidence="2">
    <location>
        <begin position="38"/>
        <end position="142"/>
    </location>
</feature>
<dbReference type="Pfam" id="PF08327">
    <property type="entry name" value="AHSA1"/>
    <property type="match status" value="1"/>
</dbReference>
<evidence type="ECO:0000259" key="2">
    <source>
        <dbReference type="Pfam" id="PF08327"/>
    </source>
</evidence>
<comment type="similarity">
    <text evidence="1">Belongs to the AHA1 family.</text>
</comment>
<dbReference type="EMBL" id="FNSN01000003">
    <property type="protein sequence ID" value="SEB59601.1"/>
    <property type="molecule type" value="Genomic_DNA"/>
</dbReference>
<evidence type="ECO:0000313" key="4">
    <source>
        <dbReference type="Proteomes" id="UP000182652"/>
    </source>
</evidence>
<dbReference type="Proteomes" id="UP000182652">
    <property type="component" value="Unassembled WGS sequence"/>
</dbReference>
<reference evidence="3 4" key="1">
    <citation type="submission" date="2016-10" db="EMBL/GenBank/DDBJ databases">
        <authorList>
            <person name="de Groot N.N."/>
        </authorList>
    </citation>
    <scope>NUCLEOTIDE SEQUENCE [LARGE SCALE GENOMIC DNA]</scope>
    <source>
        <strain evidence="3 4">DSM 10495</strain>
    </source>
</reference>
<dbReference type="InterPro" id="IPR023393">
    <property type="entry name" value="START-like_dom_sf"/>
</dbReference>
<proteinExistence type="inferred from homology"/>
<evidence type="ECO:0000313" key="3">
    <source>
        <dbReference type="EMBL" id="SEB59601.1"/>
    </source>
</evidence>
<evidence type="ECO:0000256" key="1">
    <source>
        <dbReference type="ARBA" id="ARBA00006817"/>
    </source>
</evidence>
<dbReference type="AlphaFoldDB" id="A0A1H4KM94"/>
<gene>
    <name evidence="3" type="ORF">SAMN04489745_0713</name>
</gene>
<accession>A0A1H4KM94</accession>
<dbReference type="SUPFAM" id="SSF55961">
    <property type="entry name" value="Bet v1-like"/>
    <property type="match status" value="1"/>
</dbReference>
<protein>
    <submittedName>
        <fullName evidence="3">Uncharacterized conserved protein YndB, AHSA1/START domain</fullName>
    </submittedName>
</protein>
<dbReference type="RefSeq" id="WP_066216122.1">
    <property type="nucleotide sequence ID" value="NZ_FNSN01000003.1"/>
</dbReference>
<sequence>MTAAADFQENKEDEQVESIRQLEEWQGLRGINRVWEFDAPVETVFRAHTDPLWLARWLVPEGVELRFRRWDARTGGSWSYSVGAGGDDWTFYGSFHEVSEPWRIVQTVEAEADSHGPVLEVLDFLELPGGGCRLEAIAMFTSPAAREEVGGSDDDGGLARLTELLSELGAFSTPLPQ</sequence>
<dbReference type="Gene3D" id="3.30.530.20">
    <property type="match status" value="1"/>
</dbReference>
<dbReference type="InterPro" id="IPR013538">
    <property type="entry name" value="ASHA1/2-like_C"/>
</dbReference>